<evidence type="ECO:0000313" key="4">
    <source>
        <dbReference type="EMBL" id="SDU31238.1"/>
    </source>
</evidence>
<protein>
    <submittedName>
        <fullName evidence="3">Small metal-binding protein</fullName>
    </submittedName>
</protein>
<reference evidence="6" key="2">
    <citation type="submission" date="2016-10" db="EMBL/GenBank/DDBJ databases">
        <authorList>
            <person name="Varghese N."/>
            <person name="Submissions S."/>
        </authorList>
    </citation>
    <scope>NUCLEOTIDE SEQUENCE [LARGE SCALE GENOMIC DNA]</scope>
    <source>
        <strain evidence="6">Nm10</strain>
    </source>
</reference>
<dbReference type="EMBL" id="QAOL01000020">
    <property type="protein sequence ID" value="PTQ84073.1"/>
    <property type="molecule type" value="Genomic_DNA"/>
</dbReference>
<keyword evidence="2" id="KW-0732">Signal</keyword>
<proteinExistence type="predicted"/>
<evidence type="ECO:0000313" key="3">
    <source>
        <dbReference type="EMBL" id="PTQ84073.1"/>
    </source>
</evidence>
<feature type="compositionally biased region" description="Basic and acidic residues" evidence="1">
    <location>
        <begin position="51"/>
        <end position="68"/>
    </location>
</feature>
<dbReference type="EMBL" id="OCMU01000002">
    <property type="protein sequence ID" value="SOD20912.1"/>
    <property type="molecule type" value="Genomic_DNA"/>
</dbReference>
<gene>
    <name evidence="3" type="ORF">C8R28_102039</name>
    <name evidence="4" type="ORF">SAMN05216406_1502</name>
    <name evidence="5" type="ORF">SAMN06297164_2984</name>
</gene>
<dbReference type="AlphaFoldDB" id="A0A0S3AMD1"/>
<evidence type="ECO:0000313" key="8">
    <source>
        <dbReference type="Proteomes" id="UP000244110"/>
    </source>
</evidence>
<evidence type="ECO:0000313" key="6">
    <source>
        <dbReference type="Proteomes" id="UP000182882"/>
    </source>
</evidence>
<dbReference type="Proteomes" id="UP000219335">
    <property type="component" value="Unassembled WGS sequence"/>
</dbReference>
<feature type="chain" id="PRO_5015044460" evidence="2">
    <location>
        <begin position="25"/>
        <end position="113"/>
    </location>
</feature>
<accession>A0A0S3AMD1</accession>
<reference evidence="5 7" key="3">
    <citation type="submission" date="2017-09" db="EMBL/GenBank/DDBJ databases">
        <authorList>
            <person name="Ehlers B."/>
            <person name="Leendertz F.H."/>
        </authorList>
    </citation>
    <scope>NUCLEOTIDE SEQUENCE [LARGE SCALE GENOMIC DNA]</scope>
    <source>
        <strain evidence="5 7">Nm42</strain>
    </source>
</reference>
<dbReference type="Proteomes" id="UP000244110">
    <property type="component" value="Unassembled WGS sequence"/>
</dbReference>
<sequence length="113" mass="11542">MNIKTNVLYSIILILSLCSFSAIAAESHLDQAIKHAEAAVSAADGKAIAKHAGEAKTHANASKSEKTSVKNAGSHLDAGIKSLDEAIKQGNLGATDLAKKAAGQAVTHLKQAA</sequence>
<name>A0A0S3AMD1_9PROT</name>
<dbReference type="GO" id="GO:0046872">
    <property type="term" value="F:metal ion binding"/>
    <property type="evidence" value="ECO:0007669"/>
    <property type="project" value="InterPro"/>
</dbReference>
<organism evidence="3 8">
    <name type="scientific">Nitrosomonas ureae</name>
    <dbReference type="NCBI Taxonomy" id="44577"/>
    <lineage>
        <taxon>Bacteria</taxon>
        <taxon>Pseudomonadati</taxon>
        <taxon>Pseudomonadota</taxon>
        <taxon>Betaproteobacteria</taxon>
        <taxon>Nitrosomonadales</taxon>
        <taxon>Nitrosomonadaceae</taxon>
        <taxon>Nitrosomonas</taxon>
    </lineage>
</organism>
<dbReference type="KEGG" id="nur:ATY38_14650"/>
<reference evidence="4" key="1">
    <citation type="submission" date="2016-10" db="EMBL/GenBank/DDBJ databases">
        <authorList>
            <person name="de Groot N.N."/>
        </authorList>
    </citation>
    <scope>NUCLEOTIDE SEQUENCE [LARGE SCALE GENOMIC DNA]</scope>
    <source>
        <strain evidence="4">Nm10</strain>
    </source>
</reference>
<feature type="signal peptide" evidence="2">
    <location>
        <begin position="1"/>
        <end position="24"/>
    </location>
</feature>
<evidence type="ECO:0000256" key="1">
    <source>
        <dbReference type="SAM" id="MobiDB-lite"/>
    </source>
</evidence>
<dbReference type="Pfam" id="PF16785">
    <property type="entry name" value="SMBP"/>
    <property type="match status" value="1"/>
</dbReference>
<reference evidence="3 8" key="4">
    <citation type="submission" date="2018-04" db="EMBL/GenBank/DDBJ databases">
        <title>Active sludge and wastewater microbial communities from Klosterneuburg, Austria.</title>
        <authorList>
            <person name="Wagner M."/>
        </authorList>
    </citation>
    <scope>NUCLEOTIDE SEQUENCE [LARGE SCALE GENOMIC DNA]</scope>
    <source>
        <strain evidence="3 8">Nm4</strain>
    </source>
</reference>
<dbReference type="Proteomes" id="UP000182882">
    <property type="component" value="Unassembled WGS sequence"/>
</dbReference>
<evidence type="ECO:0000313" key="5">
    <source>
        <dbReference type="EMBL" id="SOD20912.1"/>
    </source>
</evidence>
<keyword evidence="6" id="KW-1185">Reference proteome</keyword>
<dbReference type="Gene3D" id="1.20.120.660">
    <property type="entry name" value="IL-4 antagonist (De novo design) like domain"/>
    <property type="match status" value="1"/>
</dbReference>
<feature type="region of interest" description="Disordered" evidence="1">
    <location>
        <begin position="51"/>
        <end position="72"/>
    </location>
</feature>
<dbReference type="InterPro" id="IPR031877">
    <property type="entry name" value="SmbP"/>
</dbReference>
<evidence type="ECO:0000313" key="7">
    <source>
        <dbReference type="Proteomes" id="UP000219335"/>
    </source>
</evidence>
<dbReference type="CDD" id="cd13840">
    <property type="entry name" value="SMBP_like"/>
    <property type="match status" value="1"/>
</dbReference>
<dbReference type="RefSeq" id="WP_062559942.1">
    <property type="nucleotide sequence ID" value="NZ_CP013341.1"/>
</dbReference>
<evidence type="ECO:0000256" key="2">
    <source>
        <dbReference type="SAM" id="SignalP"/>
    </source>
</evidence>
<dbReference type="EMBL" id="FNLN01000050">
    <property type="protein sequence ID" value="SDU31238.1"/>
    <property type="molecule type" value="Genomic_DNA"/>
</dbReference>